<comment type="pathway">
    <text evidence="11">Cofactor biosynthesis; ubiquinone biosynthesis.</text>
</comment>
<keyword evidence="8 11" id="KW-0503">Monooxygenase</keyword>
<comment type="catalytic activity">
    <reaction evidence="11">
        <text>a 4-hydroxy-3-(all-trans-polyprenyl)benzoate + 2 reduced [2Fe-2S]-[ferredoxin] + O2 + 2 H(+) = a 3,4-dihydroxy-5-(all-trans-polyprenyl)benzoate + 2 oxidized [2Fe-2S]-[ferredoxin] + H2O</text>
        <dbReference type="Rhea" id="RHEA:81195"/>
        <dbReference type="Rhea" id="RHEA-COMP:9514"/>
        <dbReference type="Rhea" id="RHEA-COMP:10000"/>
        <dbReference type="Rhea" id="RHEA-COMP:10001"/>
        <dbReference type="Rhea" id="RHEA-COMP:10930"/>
        <dbReference type="ChEBI" id="CHEBI:15377"/>
        <dbReference type="ChEBI" id="CHEBI:15378"/>
        <dbReference type="ChEBI" id="CHEBI:15379"/>
        <dbReference type="ChEBI" id="CHEBI:33737"/>
        <dbReference type="ChEBI" id="CHEBI:33738"/>
        <dbReference type="ChEBI" id="CHEBI:64694"/>
        <dbReference type="ChEBI" id="CHEBI:78396"/>
        <dbReference type="EC" id="1.14.15.45"/>
    </reaction>
</comment>
<evidence type="ECO:0000313" key="14">
    <source>
        <dbReference type="Proteomes" id="UP000275078"/>
    </source>
</evidence>
<dbReference type="InterPro" id="IPR036188">
    <property type="entry name" value="FAD/NAD-bd_sf"/>
</dbReference>
<comment type="subcellular location">
    <subcellularLocation>
        <location evidence="11">Mitochondrion inner membrane</location>
        <topology evidence="11">Peripheral membrane protein</topology>
        <orientation evidence="11">Matrix side</orientation>
    </subcellularLocation>
</comment>
<sequence>MTAFTNRVSSLTPSSVDFINRIGAWNHLKKYRTQKYEQMHVWDGVSGAAIDFGDVGLEAPAKPGVIATMCENDNLVRGLLRRIHELGGVEMIDKTRVKSIGYGTDDGEMDLSGWPVVQLDNGRELTARLLVGADGQNSPVRTFAGIESNGWDYGRMGVVATLRTESAGENVRTAYQRFLPTGPIALLPMPADHKSPKYDYATLVWSTTPEIAQKLKSLPPAQFASMVNAGLRLPMADLEYLYKHECDVTEELNWRESVLKLKDPKLPPKVVEVQEGSVASFPLKMRHADSYIAERIALVGDAAHTTHPLAGQGLNLGIGDVECLVKTLEHGVMDGKDIGSVLSLEPYFSERYLTNHIMLGVVDKLHKLYGTDFAPVVAARSMGLSAVNSLGWVKNMLMKQAAGGKTLIG</sequence>
<dbReference type="InterPro" id="IPR000689">
    <property type="entry name" value="UbQ_mOase_COQ6"/>
</dbReference>
<dbReference type="InterPro" id="IPR018168">
    <property type="entry name" value="Ubi_Hdrlase_CS"/>
</dbReference>
<keyword evidence="7 11" id="KW-0560">Oxidoreductase</keyword>
<dbReference type="EMBL" id="ML119645">
    <property type="protein sequence ID" value="RPA88206.1"/>
    <property type="molecule type" value="Genomic_DNA"/>
</dbReference>
<keyword evidence="6 11" id="KW-0274">FAD</keyword>
<dbReference type="NCBIfam" id="TIGR01988">
    <property type="entry name" value="Ubi-OHases"/>
    <property type="match status" value="1"/>
</dbReference>
<dbReference type="InterPro" id="IPR051205">
    <property type="entry name" value="UbiH/COQ6_monooxygenase"/>
</dbReference>
<keyword evidence="4 11" id="KW-0831">Ubiquinone biosynthesis</keyword>
<evidence type="ECO:0000256" key="11">
    <source>
        <dbReference type="HAMAP-Rule" id="MF_03193"/>
    </source>
</evidence>
<evidence type="ECO:0000256" key="10">
    <source>
        <dbReference type="ARBA" id="ARBA00023136"/>
    </source>
</evidence>
<dbReference type="HAMAP" id="MF_03193">
    <property type="entry name" value="COQ6_monooxygenase"/>
    <property type="match status" value="1"/>
</dbReference>
<dbReference type="GO" id="GO:0016712">
    <property type="term" value="F:oxidoreductase activity, acting on paired donors, with incorporation or reduction of molecular oxygen, reduced flavin or flavoprotein as one donor, and incorporation of one atom of oxygen"/>
    <property type="evidence" value="ECO:0007669"/>
    <property type="project" value="UniProtKB-UniRule"/>
</dbReference>
<evidence type="ECO:0000256" key="9">
    <source>
        <dbReference type="ARBA" id="ARBA00023128"/>
    </source>
</evidence>
<evidence type="ECO:0000313" key="13">
    <source>
        <dbReference type="EMBL" id="RPA88206.1"/>
    </source>
</evidence>
<dbReference type="GO" id="GO:0120538">
    <property type="term" value="F:2-methoxy-6-polyprenolphenol 4-hydroxylase activity"/>
    <property type="evidence" value="ECO:0007669"/>
    <property type="project" value="UniProtKB-EC"/>
</dbReference>
<dbReference type="GO" id="GO:0031314">
    <property type="term" value="C:extrinsic component of mitochondrial inner membrane"/>
    <property type="evidence" value="ECO:0007669"/>
    <property type="project" value="UniProtKB-UniRule"/>
</dbReference>
<dbReference type="FunFam" id="3.50.50.60:FF:000021">
    <property type="entry name" value="Ubiquinone biosynthesis monooxygenase COQ6"/>
    <property type="match status" value="1"/>
</dbReference>
<dbReference type="Proteomes" id="UP000275078">
    <property type="component" value="Unassembled WGS sequence"/>
</dbReference>
<comment type="function">
    <text evidence="11">FAD-dependent monooxygenase required for two non-consecutive steps during ubiquinone biosynthesis. Required for the C5-ring hydroxylation during ubiquinone biosynthesis by catalyzing the hydroxylation of 4-hydroxy-3-(all-trans-polyprenyl)benzoic acid to 3,4-dihydroxy-5-(all-trans-polyprenyl)benzoic acid. Also acts downstream of coq4, for the C1-hydroxylation during ubiquinone biosynthesis by catalyzing the hydroxylation of 2-methoxy-6-(all-trans-polyprenyl)phenol to 2-methoxy-6-(all-trans-polyprenyl)benzene-1,4-diol. The electrons required for the hydroxylation reaction are funneled indirectly to coq6 from NADPH via a ferredoxin/ferredoxin reductase system.</text>
</comment>
<evidence type="ECO:0000256" key="2">
    <source>
        <dbReference type="ARBA" id="ARBA00005349"/>
    </source>
</evidence>
<dbReference type="SUPFAM" id="SSF51905">
    <property type="entry name" value="FAD/NAD(P)-binding domain"/>
    <property type="match status" value="1"/>
</dbReference>
<evidence type="ECO:0000256" key="3">
    <source>
        <dbReference type="ARBA" id="ARBA00022630"/>
    </source>
</evidence>
<evidence type="ECO:0000259" key="12">
    <source>
        <dbReference type="Pfam" id="PF01494"/>
    </source>
</evidence>
<keyword evidence="3 11" id="KW-0285">Flavoprotein</keyword>
<gene>
    <name evidence="11" type="primary">COQ6</name>
    <name evidence="13" type="ORF">BJ508DRAFT_410074</name>
</gene>
<comment type="subunit">
    <text evidence="11">Component of a multi-subunit COQ enzyme complex, composed of at least COQ3, COQ4, COQ5, COQ6, COQ7 and COQ9.</text>
</comment>
<dbReference type="OrthoDB" id="683240at2759"/>
<protein>
    <recommendedName>
        <fullName evidence="11">Ubiquinone biosynthesis monooxygenase COQ6, mitochondrial</fullName>
        <ecNumber evidence="11">1.14.15.45</ecNumber>
    </recommendedName>
    <alternativeName>
        <fullName evidence="11">2-methoxy-6-polyprenolphenol 4-hydroxylase</fullName>
        <ecNumber evidence="11">1.14.15.46</ecNumber>
    </alternativeName>
</protein>
<evidence type="ECO:0000256" key="4">
    <source>
        <dbReference type="ARBA" id="ARBA00022688"/>
    </source>
</evidence>
<dbReference type="InterPro" id="IPR010971">
    <property type="entry name" value="UbiH/COQ6"/>
</dbReference>
<organism evidence="13 14">
    <name type="scientific">Ascobolus immersus RN42</name>
    <dbReference type="NCBI Taxonomy" id="1160509"/>
    <lineage>
        <taxon>Eukaryota</taxon>
        <taxon>Fungi</taxon>
        <taxon>Dikarya</taxon>
        <taxon>Ascomycota</taxon>
        <taxon>Pezizomycotina</taxon>
        <taxon>Pezizomycetes</taxon>
        <taxon>Pezizales</taxon>
        <taxon>Ascobolaceae</taxon>
        <taxon>Ascobolus</taxon>
    </lineage>
</organism>
<keyword evidence="10 11" id="KW-0472">Membrane</keyword>
<evidence type="ECO:0000256" key="6">
    <source>
        <dbReference type="ARBA" id="ARBA00022827"/>
    </source>
</evidence>
<keyword evidence="13" id="KW-0830">Ubiquinone</keyword>
<keyword evidence="5 11" id="KW-0999">Mitochondrion inner membrane</keyword>
<dbReference type="PANTHER" id="PTHR43876:SF7">
    <property type="entry name" value="UBIQUINONE BIOSYNTHESIS MONOOXYGENASE COQ6, MITOCHONDRIAL"/>
    <property type="match status" value="1"/>
</dbReference>
<dbReference type="PANTHER" id="PTHR43876">
    <property type="entry name" value="UBIQUINONE BIOSYNTHESIS MONOOXYGENASE COQ6, MITOCHONDRIAL"/>
    <property type="match status" value="1"/>
</dbReference>
<dbReference type="GO" id="GO:0106364">
    <property type="term" value="F:4-hydroxy-3-all-trans-polyprenylbenzoate oxygenase activity"/>
    <property type="evidence" value="ECO:0007669"/>
    <property type="project" value="UniProtKB-EC"/>
</dbReference>
<name>A0A3N4IQY4_ASCIM</name>
<dbReference type="Pfam" id="PF01494">
    <property type="entry name" value="FAD_binding_3"/>
    <property type="match status" value="1"/>
</dbReference>
<evidence type="ECO:0000256" key="5">
    <source>
        <dbReference type="ARBA" id="ARBA00022792"/>
    </source>
</evidence>
<keyword evidence="14" id="KW-1185">Reference proteome</keyword>
<keyword evidence="9 11" id="KW-0496">Mitochondrion</keyword>
<evidence type="ECO:0000256" key="1">
    <source>
        <dbReference type="ARBA" id="ARBA00001974"/>
    </source>
</evidence>
<evidence type="ECO:0000256" key="8">
    <source>
        <dbReference type="ARBA" id="ARBA00023033"/>
    </source>
</evidence>
<dbReference type="GO" id="GO:0071949">
    <property type="term" value="F:FAD binding"/>
    <property type="evidence" value="ECO:0007669"/>
    <property type="project" value="InterPro"/>
</dbReference>
<proteinExistence type="inferred from homology"/>
<comment type="catalytic activity">
    <reaction evidence="11">
        <text>a 2-methoxy-6-(all-trans-polyprenyl)phenol + 2 reduced [2Fe-2S]-[ferredoxin] + O2 + 2 H(+) = a 2-methoxy-6-(all-trans-polyprenyl)benzene-1,4-diol + 2 oxidized [2Fe-2S]-[ferredoxin] + H2O</text>
        <dbReference type="Rhea" id="RHEA:81183"/>
        <dbReference type="Rhea" id="RHEA-COMP:9551"/>
        <dbReference type="Rhea" id="RHEA-COMP:10000"/>
        <dbReference type="Rhea" id="RHEA-COMP:10001"/>
        <dbReference type="Rhea" id="RHEA-COMP:10858"/>
        <dbReference type="ChEBI" id="CHEBI:15377"/>
        <dbReference type="ChEBI" id="CHEBI:15378"/>
        <dbReference type="ChEBI" id="CHEBI:15379"/>
        <dbReference type="ChEBI" id="CHEBI:33737"/>
        <dbReference type="ChEBI" id="CHEBI:33738"/>
        <dbReference type="ChEBI" id="CHEBI:62731"/>
        <dbReference type="ChEBI" id="CHEBI:84166"/>
        <dbReference type="EC" id="1.14.15.46"/>
    </reaction>
</comment>
<dbReference type="PROSITE" id="PS01304">
    <property type="entry name" value="UBIH"/>
    <property type="match status" value="1"/>
</dbReference>
<dbReference type="EC" id="1.14.15.45" evidence="11"/>
<dbReference type="UniPathway" id="UPA00232"/>
<dbReference type="EC" id="1.14.15.46" evidence="11"/>
<reference evidence="13 14" key="1">
    <citation type="journal article" date="2018" name="Nat. Ecol. Evol.">
        <title>Pezizomycetes genomes reveal the molecular basis of ectomycorrhizal truffle lifestyle.</title>
        <authorList>
            <person name="Murat C."/>
            <person name="Payen T."/>
            <person name="Noel B."/>
            <person name="Kuo A."/>
            <person name="Morin E."/>
            <person name="Chen J."/>
            <person name="Kohler A."/>
            <person name="Krizsan K."/>
            <person name="Balestrini R."/>
            <person name="Da Silva C."/>
            <person name="Montanini B."/>
            <person name="Hainaut M."/>
            <person name="Levati E."/>
            <person name="Barry K.W."/>
            <person name="Belfiori B."/>
            <person name="Cichocki N."/>
            <person name="Clum A."/>
            <person name="Dockter R.B."/>
            <person name="Fauchery L."/>
            <person name="Guy J."/>
            <person name="Iotti M."/>
            <person name="Le Tacon F."/>
            <person name="Lindquist E.A."/>
            <person name="Lipzen A."/>
            <person name="Malagnac F."/>
            <person name="Mello A."/>
            <person name="Molinier V."/>
            <person name="Miyauchi S."/>
            <person name="Poulain J."/>
            <person name="Riccioni C."/>
            <person name="Rubini A."/>
            <person name="Sitrit Y."/>
            <person name="Splivallo R."/>
            <person name="Traeger S."/>
            <person name="Wang M."/>
            <person name="Zifcakova L."/>
            <person name="Wipf D."/>
            <person name="Zambonelli A."/>
            <person name="Paolocci F."/>
            <person name="Nowrousian M."/>
            <person name="Ottonello S."/>
            <person name="Baldrian P."/>
            <person name="Spatafora J.W."/>
            <person name="Henrissat B."/>
            <person name="Nagy L.G."/>
            <person name="Aury J.M."/>
            <person name="Wincker P."/>
            <person name="Grigoriev I.V."/>
            <person name="Bonfante P."/>
            <person name="Martin F.M."/>
        </authorList>
    </citation>
    <scope>NUCLEOTIDE SEQUENCE [LARGE SCALE GENOMIC DNA]</scope>
    <source>
        <strain evidence="13 14">RN42</strain>
    </source>
</reference>
<dbReference type="STRING" id="1160509.A0A3N4IQY4"/>
<dbReference type="AlphaFoldDB" id="A0A3N4IQY4"/>
<evidence type="ECO:0000256" key="7">
    <source>
        <dbReference type="ARBA" id="ARBA00023002"/>
    </source>
</evidence>
<dbReference type="Gene3D" id="3.50.50.60">
    <property type="entry name" value="FAD/NAD(P)-binding domain"/>
    <property type="match status" value="2"/>
</dbReference>
<accession>A0A3N4IQY4</accession>
<dbReference type="InterPro" id="IPR002938">
    <property type="entry name" value="FAD-bd"/>
</dbReference>
<feature type="domain" description="FAD-binding" evidence="12">
    <location>
        <begin position="7"/>
        <end position="330"/>
    </location>
</feature>
<comment type="similarity">
    <text evidence="2 11">Belongs to the UbiH/COQ6 family.</text>
</comment>
<comment type="cofactor">
    <cofactor evidence="1 11">
        <name>FAD</name>
        <dbReference type="ChEBI" id="CHEBI:57692"/>
    </cofactor>
</comment>